<dbReference type="InterPro" id="IPR006342">
    <property type="entry name" value="FkbM_mtfrase"/>
</dbReference>
<dbReference type="Gene3D" id="3.40.50.150">
    <property type="entry name" value="Vaccinia Virus protein VP39"/>
    <property type="match status" value="1"/>
</dbReference>
<feature type="domain" description="Methyltransferase FkbM" evidence="1">
    <location>
        <begin position="100"/>
        <end position="211"/>
    </location>
</feature>
<dbReference type="EMBL" id="HBEO01002000">
    <property type="protein sequence ID" value="CAD8467570.1"/>
    <property type="molecule type" value="Transcribed_RNA"/>
</dbReference>
<dbReference type="Pfam" id="PF05050">
    <property type="entry name" value="Methyltransf_21"/>
    <property type="match status" value="1"/>
</dbReference>
<proteinExistence type="predicted"/>
<name>A0A7S0DWI2_9CRYP</name>
<gene>
    <name evidence="2" type="ORF">HPHI1048_LOCUS1440</name>
</gene>
<dbReference type="NCBIfam" id="TIGR01444">
    <property type="entry name" value="fkbM_fam"/>
    <property type="match status" value="1"/>
</dbReference>
<dbReference type="SUPFAM" id="SSF53335">
    <property type="entry name" value="S-adenosyl-L-methionine-dependent methyltransferases"/>
    <property type="match status" value="1"/>
</dbReference>
<accession>A0A7S0DWI2</accession>
<reference evidence="2" key="1">
    <citation type="submission" date="2021-01" db="EMBL/GenBank/DDBJ databases">
        <authorList>
            <person name="Corre E."/>
            <person name="Pelletier E."/>
            <person name="Niang G."/>
            <person name="Scheremetjew M."/>
            <person name="Finn R."/>
            <person name="Kale V."/>
            <person name="Holt S."/>
            <person name="Cochrane G."/>
            <person name="Meng A."/>
            <person name="Brown T."/>
            <person name="Cohen L."/>
        </authorList>
    </citation>
    <scope>NUCLEOTIDE SEQUENCE</scope>
    <source>
        <strain evidence="2">CCMP325</strain>
    </source>
</reference>
<dbReference type="InterPro" id="IPR029063">
    <property type="entry name" value="SAM-dependent_MTases_sf"/>
</dbReference>
<evidence type="ECO:0000313" key="2">
    <source>
        <dbReference type="EMBL" id="CAD8467570.1"/>
    </source>
</evidence>
<dbReference type="AlphaFoldDB" id="A0A7S0DWI2"/>
<evidence type="ECO:0000259" key="1">
    <source>
        <dbReference type="Pfam" id="PF05050"/>
    </source>
</evidence>
<sequence>MELSSGPGPAACQGCRRGGRYVQEVNGWNDDEEGQLEWVYGIPQGKRKVVIELGSNDGQWIYGFMTNHPDFWPIIVEAQPVFRDALREIARDYQGVYMQRAAWITDGETLKFYGHSDAGGMGSSLYSDSVYHDGWCEGKINCSESLGEEYEVQTLDVVELIKSVANETDFIILRMDVEGAEYEIARKMIASNVACWIDYWELEGHAMYAPQNHKFRPVDSVLPWLLRACGVDMRVFQYYKADPKLMQQRELIEREEGNCSWQLLGYNACSEAGSCQGITET</sequence>
<protein>
    <recommendedName>
        <fullName evidence="1">Methyltransferase FkbM domain-containing protein</fullName>
    </recommendedName>
</protein>
<organism evidence="2">
    <name type="scientific">Hanusia phi</name>
    <dbReference type="NCBI Taxonomy" id="3032"/>
    <lineage>
        <taxon>Eukaryota</taxon>
        <taxon>Cryptophyceae</taxon>
        <taxon>Pyrenomonadales</taxon>
        <taxon>Geminigeraceae</taxon>
        <taxon>Hanusia</taxon>
    </lineage>
</organism>